<dbReference type="GeneID" id="96666318"/>
<proteinExistence type="predicted"/>
<reference evidence="1 2" key="1">
    <citation type="journal article" date="2014" name="Genome Announc.">
        <title>Genome Sequence of Yersinia similis Y228T, a Member of the Yersinia pseudotuberculosis Complex.</title>
        <authorList>
            <person name="Sprague L.D."/>
            <person name="Neubauer H."/>
        </authorList>
    </citation>
    <scope>NUCLEOTIDE SEQUENCE [LARGE SCALE GENOMIC DNA]</scope>
    <source>
        <strain evidence="1 2">228</strain>
    </source>
</reference>
<evidence type="ECO:0000313" key="2">
    <source>
        <dbReference type="Proteomes" id="UP000019439"/>
    </source>
</evidence>
<geneLocation type="plasmid" evidence="2"/>
<keyword evidence="2" id="KW-1185">Reference proteome</keyword>
<name>A0ABN4CTY4_9GAMM</name>
<dbReference type="Proteomes" id="UP000019439">
    <property type="component" value="Plasmid unnamed"/>
</dbReference>
<sequence length="113" mass="12608">MTKISLKSMVTPAKKTITTHEIYSKVGIRTERILTHISTGAHGYEALCIDGTSEGLGKECHIIKEDSLPITCPICMAIWFDSFIFNETDFDLAEKDGWVSSKMPRQKPKCLDG</sequence>
<accession>A0ABN4CTY4</accession>
<organism evidence="1 2">
    <name type="scientific">Yersinia similis</name>
    <dbReference type="NCBI Taxonomy" id="367190"/>
    <lineage>
        <taxon>Bacteria</taxon>
        <taxon>Pseudomonadati</taxon>
        <taxon>Pseudomonadota</taxon>
        <taxon>Gammaproteobacteria</taxon>
        <taxon>Enterobacterales</taxon>
        <taxon>Yersiniaceae</taxon>
        <taxon>Yersinia</taxon>
    </lineage>
</organism>
<evidence type="ECO:0000313" key="1">
    <source>
        <dbReference type="EMBL" id="AHK22084.1"/>
    </source>
</evidence>
<dbReference type="EMBL" id="CP007231">
    <property type="protein sequence ID" value="AHK22084.1"/>
    <property type="molecule type" value="Genomic_DNA"/>
</dbReference>
<keyword evidence="1" id="KW-0614">Plasmid</keyword>
<dbReference type="RefSeq" id="WP_025384525.1">
    <property type="nucleotide sequence ID" value="NZ_CGBP01000026.1"/>
</dbReference>
<gene>
    <name evidence="1" type="ORF">BF17_00205</name>
</gene>
<protein>
    <submittedName>
        <fullName evidence="1">Uncharacterized protein</fullName>
    </submittedName>
</protein>